<dbReference type="Proteomes" id="UP001178508">
    <property type="component" value="Chromosome 10"/>
</dbReference>
<gene>
    <name evidence="1" type="ORF">XNOV1_A033903</name>
</gene>
<sequence>MDNCVTKRKHGDAKHRAPRANQLLAATSASWIIGERMLSNRSIRIPTGEIRSPFPRCAPTLLLVHRLRHRRCCGQQRWEMMKTSHRGQKTREYRTTETAAQLIGQTGFYQLCVLREEDQ</sequence>
<dbReference type="EMBL" id="OY660873">
    <property type="protein sequence ID" value="CAJ1065553.1"/>
    <property type="molecule type" value="Genomic_DNA"/>
</dbReference>
<protein>
    <submittedName>
        <fullName evidence="1">Uncharacterized protein</fullName>
    </submittedName>
</protein>
<reference evidence="1" key="1">
    <citation type="submission" date="2023-08" db="EMBL/GenBank/DDBJ databases">
        <authorList>
            <person name="Alioto T."/>
            <person name="Alioto T."/>
            <person name="Gomez Garrido J."/>
        </authorList>
    </citation>
    <scope>NUCLEOTIDE SEQUENCE</scope>
</reference>
<name>A0AAV1FWV6_XYRNO</name>
<proteinExistence type="predicted"/>
<dbReference type="AlphaFoldDB" id="A0AAV1FWV6"/>
<organism evidence="1 2">
    <name type="scientific">Xyrichtys novacula</name>
    <name type="common">Pearly razorfish</name>
    <name type="synonym">Hemipteronotus novacula</name>
    <dbReference type="NCBI Taxonomy" id="13765"/>
    <lineage>
        <taxon>Eukaryota</taxon>
        <taxon>Metazoa</taxon>
        <taxon>Chordata</taxon>
        <taxon>Craniata</taxon>
        <taxon>Vertebrata</taxon>
        <taxon>Euteleostomi</taxon>
        <taxon>Actinopterygii</taxon>
        <taxon>Neopterygii</taxon>
        <taxon>Teleostei</taxon>
        <taxon>Neoteleostei</taxon>
        <taxon>Acanthomorphata</taxon>
        <taxon>Eupercaria</taxon>
        <taxon>Labriformes</taxon>
        <taxon>Labridae</taxon>
        <taxon>Xyrichtys</taxon>
    </lineage>
</organism>
<evidence type="ECO:0000313" key="1">
    <source>
        <dbReference type="EMBL" id="CAJ1065553.1"/>
    </source>
</evidence>
<evidence type="ECO:0000313" key="2">
    <source>
        <dbReference type="Proteomes" id="UP001178508"/>
    </source>
</evidence>
<keyword evidence="2" id="KW-1185">Reference proteome</keyword>
<accession>A0AAV1FWV6</accession>